<comment type="caution">
    <text evidence="3">The sequence shown here is derived from an EMBL/GenBank/DDBJ whole genome shotgun (WGS) entry which is preliminary data.</text>
</comment>
<dbReference type="Proteomes" id="UP001140949">
    <property type="component" value="Unassembled WGS sequence"/>
</dbReference>
<dbReference type="GO" id="GO:0035493">
    <property type="term" value="P:SNARE complex assembly"/>
    <property type="evidence" value="ECO:0007669"/>
    <property type="project" value="TreeGrafter"/>
</dbReference>
<sequence length="478" mass="53365">MARKSTTTSCAICENPNLASVCASCVNYRLNEHSTSLKSLKMVRNSLHQKIERKLEAKKKMDEQVEWRVLQNEKIAKLKERLQLSEEQLWKNKAEVAKGKADLRDKSEVLDSAFSRLWKVREELLGFYRKLNCTQNLGLMAVTSELLHKQSVVIRQISKFFPVRQVISDGNSKDGLSCSYVQICNARLPRGLDPHSVSSEELAVSLGYMVQLLDFVIAKLSAPALHNSGFAGSSSRIWQRSSYWDARPSSQSQEYPLFIPRRSFCSSEEETSWSDRSSSNFGVASVDSERKPYLDAGMSSSFNYSSASPHSVETHKDLQKGISLLKKSVACVTAYCFNSLCLDVPPEASTFDAFAKMLATLSSSKEMRSVLSLKMGDPRSDTQGQQLNKSAWDVNSAVSSSSLVGSTHTVIMPSTRDNLLSNSDASFLYSPEIGYYKKLESLVDGWDFVEHPTLPSPPSQDENLEQSMSSMFLDITKK</sequence>
<dbReference type="AlphaFoldDB" id="A0AAX6E3U6"/>
<keyword evidence="1 2" id="KW-0175">Coiled coil</keyword>
<gene>
    <name evidence="3" type="ORF">M6B38_210880</name>
</gene>
<protein>
    <recommendedName>
        <fullName evidence="5">UV radiation resistance protein/autophagy-related protein 14</fullName>
    </recommendedName>
</protein>
<evidence type="ECO:0008006" key="5">
    <source>
        <dbReference type="Google" id="ProtNLM"/>
    </source>
</evidence>
<dbReference type="GO" id="GO:0000149">
    <property type="term" value="F:SNARE binding"/>
    <property type="evidence" value="ECO:0007669"/>
    <property type="project" value="TreeGrafter"/>
</dbReference>
<evidence type="ECO:0000256" key="1">
    <source>
        <dbReference type="ARBA" id="ARBA00023054"/>
    </source>
</evidence>
<dbReference type="GO" id="GO:0000323">
    <property type="term" value="C:lytic vacuole"/>
    <property type="evidence" value="ECO:0007669"/>
    <property type="project" value="TreeGrafter"/>
</dbReference>
<dbReference type="GO" id="GO:0005768">
    <property type="term" value="C:endosome"/>
    <property type="evidence" value="ECO:0007669"/>
    <property type="project" value="TreeGrafter"/>
</dbReference>
<proteinExistence type="predicted"/>
<organism evidence="3 4">
    <name type="scientific">Iris pallida</name>
    <name type="common">Sweet iris</name>
    <dbReference type="NCBI Taxonomy" id="29817"/>
    <lineage>
        <taxon>Eukaryota</taxon>
        <taxon>Viridiplantae</taxon>
        <taxon>Streptophyta</taxon>
        <taxon>Embryophyta</taxon>
        <taxon>Tracheophyta</taxon>
        <taxon>Spermatophyta</taxon>
        <taxon>Magnoliopsida</taxon>
        <taxon>Liliopsida</taxon>
        <taxon>Asparagales</taxon>
        <taxon>Iridaceae</taxon>
        <taxon>Iridoideae</taxon>
        <taxon>Irideae</taxon>
        <taxon>Iris</taxon>
    </lineage>
</organism>
<name>A0AAX6E3U6_IRIPA</name>
<keyword evidence="4" id="KW-1185">Reference proteome</keyword>
<dbReference type="GO" id="GO:0032991">
    <property type="term" value="C:protein-containing complex"/>
    <property type="evidence" value="ECO:0007669"/>
    <property type="project" value="UniProtKB-ARBA"/>
</dbReference>
<accession>A0AAX6E3U6</accession>
<evidence type="ECO:0000313" key="3">
    <source>
        <dbReference type="EMBL" id="KAJ6798767.1"/>
    </source>
</evidence>
<dbReference type="InterPro" id="IPR018791">
    <property type="entry name" value="UV_resistance/autophagy_Atg14"/>
</dbReference>
<dbReference type="EMBL" id="JANAVB010040218">
    <property type="protein sequence ID" value="KAJ6798767.1"/>
    <property type="molecule type" value="Genomic_DNA"/>
</dbReference>
<evidence type="ECO:0000256" key="2">
    <source>
        <dbReference type="SAM" id="Coils"/>
    </source>
</evidence>
<reference evidence="3" key="2">
    <citation type="submission" date="2023-04" db="EMBL/GenBank/DDBJ databases">
        <authorList>
            <person name="Bruccoleri R.E."/>
            <person name="Oakeley E.J."/>
            <person name="Faust A.-M."/>
            <person name="Dessus-Babus S."/>
            <person name="Altorfer M."/>
            <person name="Burckhardt D."/>
            <person name="Oertli M."/>
            <person name="Naumann U."/>
            <person name="Petersen F."/>
            <person name="Wong J."/>
        </authorList>
    </citation>
    <scope>NUCLEOTIDE SEQUENCE</scope>
    <source>
        <strain evidence="3">GSM-AAB239-AS_SAM_17_03QT</strain>
        <tissue evidence="3">Leaf</tissue>
    </source>
</reference>
<feature type="coiled-coil region" evidence="2">
    <location>
        <begin position="44"/>
        <end position="95"/>
    </location>
</feature>
<dbReference type="PANTHER" id="PTHR15157:SF5">
    <property type="entry name" value="UV RADIATION RESISTANCE-ASSOCIATED GENE PROTEIN"/>
    <property type="match status" value="1"/>
</dbReference>
<reference evidence="3" key="1">
    <citation type="journal article" date="2023" name="GigaByte">
        <title>Genome assembly of the bearded iris, Iris pallida Lam.</title>
        <authorList>
            <person name="Bruccoleri R.E."/>
            <person name="Oakeley E.J."/>
            <person name="Faust A.M.E."/>
            <person name="Altorfer M."/>
            <person name="Dessus-Babus S."/>
            <person name="Burckhardt D."/>
            <person name="Oertli M."/>
            <person name="Naumann U."/>
            <person name="Petersen F."/>
            <person name="Wong J."/>
        </authorList>
    </citation>
    <scope>NUCLEOTIDE SEQUENCE</scope>
    <source>
        <strain evidence="3">GSM-AAB239-AS_SAM_17_03QT</strain>
    </source>
</reference>
<dbReference type="Pfam" id="PF10186">
    <property type="entry name" value="ATG14"/>
    <property type="match status" value="1"/>
</dbReference>
<dbReference type="PANTHER" id="PTHR15157">
    <property type="entry name" value="UV RADIATION RESISTANCE-ASSOCIATED GENE PROTEIN"/>
    <property type="match status" value="1"/>
</dbReference>
<evidence type="ECO:0000313" key="4">
    <source>
        <dbReference type="Proteomes" id="UP001140949"/>
    </source>
</evidence>